<dbReference type="PROSITE" id="PS51257">
    <property type="entry name" value="PROKAR_LIPOPROTEIN"/>
    <property type="match status" value="1"/>
</dbReference>
<dbReference type="InterPro" id="IPR036525">
    <property type="entry name" value="Tubulin/FtsZ_GTPase_sf"/>
</dbReference>
<dbReference type="EMBL" id="RBXO01000001">
    <property type="protein sequence ID" value="RKT55393.1"/>
    <property type="molecule type" value="Genomic_DNA"/>
</dbReference>
<protein>
    <submittedName>
        <fullName evidence="1">Tubulin-like protein</fullName>
    </submittedName>
</protein>
<organism evidence="1 2">
    <name type="scientific">Saccharothrix australiensis</name>
    <dbReference type="NCBI Taxonomy" id="2072"/>
    <lineage>
        <taxon>Bacteria</taxon>
        <taxon>Bacillati</taxon>
        <taxon>Actinomycetota</taxon>
        <taxon>Actinomycetes</taxon>
        <taxon>Pseudonocardiales</taxon>
        <taxon>Pseudonocardiaceae</taxon>
        <taxon>Saccharothrix</taxon>
    </lineage>
</organism>
<sequence>MKIYQPVLFVGLGGTGCLIGAELERRLRGELCGPDGTNLQELLSTENALPYQLPSCLQFVYADLSEDEFTRLQRRVVPGEEHLPAAERTMHLVKDLVPRQDTYPEVARSLRLNAGGAVDWLPPVDGEPRIGPLAKGAGQFPTVGRAALFETLRTGLGPVQGPINRAIGAINKSAGELTRLGGRLNGSCDVFVAFSVAGGTGSGIFYDYLHLVGDALARNGYRARIYPLVLMPSAFDEGLGGGRPARLNAGRALLDLFRLVDDQNSQSAGTELNDAGITGALSVRYPTGEELRLRAGTAQTAFLFSRSAGVEREDLHRSVVSLMLSLIGTGPTEGSALAQGTDRIYQSFADDFVNRAAERELPSPSGIGNRGVSTSLVASLTVPVDELAELVGSRLLAEAVTELVEPPPGRAENNREAIEQFFTGSNLDALRLRAPIEFTEPPIAIGAEAVLRALNTRVQTLESALTALEQQLVQRVPKLAQDFDPQRAAELLLGELDLFRLHRVFAGHPALADPADQRGFARILESRRGEPEAPAGLTLAPPQAQQIRNRLFSRVKWADPVVREAIDDQNRWYKWRARRLWHAAWDEQSLRWERTLRRADLELRSTVDAFLEHARSDAPRFRRRARELYRPRVGVSYLLPPQGGDLEPFYQAVRRRFIEVYAGQGRLRPTATTGELVNEILGAEAWRTAYRTAVQGDPHQAVGTVRDRLKREVQLMFRHKDPETKPLLPALQDLLAAAAGSDVATVGEDDLAQFRQKVAGLVPGGFTPPGAGPMKVLFTYPADSANPDVQRYLQQEVNFHRDAETVVDFRPTSAESMAVVLFRTSMSVTEVPELREVLRTWADAQRRPMDHDFLKWRQRTGYDYSYLATAEEHRVLILHRLLCALWNGQVQVEGDPESPTAIVVRLGGHDEVSMRLGLTDYFRMSSWASVLSAYEEWTLTDDEGIRRDFGARLMTVLPHRVDETPNPPSDLYRTVVKLARDQAASINAALSGLGKAGASRAAQLRAFWTGTFPAALDLPFRANAPVQASLRELEEWMDR</sequence>
<reference evidence="1 2" key="1">
    <citation type="submission" date="2018-10" db="EMBL/GenBank/DDBJ databases">
        <title>Sequencing the genomes of 1000 actinobacteria strains.</title>
        <authorList>
            <person name="Klenk H.-P."/>
        </authorList>
    </citation>
    <scope>NUCLEOTIDE SEQUENCE [LARGE SCALE GENOMIC DNA]</scope>
    <source>
        <strain evidence="1 2">DSM 43800</strain>
    </source>
</reference>
<dbReference type="Pfam" id="PF13809">
    <property type="entry name" value="Tubulin_2"/>
    <property type="match status" value="1"/>
</dbReference>
<dbReference type="OrthoDB" id="3644648at2"/>
<dbReference type="InterPro" id="IPR025904">
    <property type="entry name" value="Tubulin-like"/>
</dbReference>
<evidence type="ECO:0000313" key="1">
    <source>
        <dbReference type="EMBL" id="RKT55393.1"/>
    </source>
</evidence>
<dbReference type="Proteomes" id="UP000282084">
    <property type="component" value="Unassembled WGS sequence"/>
</dbReference>
<accession>A0A495W401</accession>
<comment type="caution">
    <text evidence="1">The sequence shown here is derived from an EMBL/GenBank/DDBJ whole genome shotgun (WGS) entry which is preliminary data.</text>
</comment>
<dbReference type="RefSeq" id="WP_121007094.1">
    <property type="nucleotide sequence ID" value="NZ_RBXO01000001.1"/>
</dbReference>
<proteinExistence type="predicted"/>
<dbReference type="Gene3D" id="3.40.50.1440">
    <property type="entry name" value="Tubulin/FtsZ, GTPase domain"/>
    <property type="match status" value="1"/>
</dbReference>
<evidence type="ECO:0000313" key="2">
    <source>
        <dbReference type="Proteomes" id="UP000282084"/>
    </source>
</evidence>
<gene>
    <name evidence="1" type="ORF">C8E97_4061</name>
</gene>
<dbReference type="AlphaFoldDB" id="A0A495W401"/>
<name>A0A495W401_9PSEU</name>
<keyword evidence="2" id="KW-1185">Reference proteome</keyword>